<dbReference type="RefSeq" id="WP_152838260.1">
    <property type="nucleotide sequence ID" value="NZ_WHUG01000004.1"/>
</dbReference>
<evidence type="ECO:0008006" key="4">
    <source>
        <dbReference type="Google" id="ProtNLM"/>
    </source>
</evidence>
<comment type="caution">
    <text evidence="2">The sequence shown here is derived from an EMBL/GenBank/DDBJ whole genome shotgun (WGS) entry which is preliminary data.</text>
</comment>
<keyword evidence="1" id="KW-0732">Signal</keyword>
<sequence>MTRVRRLTVLICALCSAFAVAAATPDDEQNAEMTKALHRNLLRSFALDKDLKIDPELRTAAGDISAAHVARIDQLFPAWLAEERQLQTQASAGKAPRANELFFAVWARLLNELALWQIEPGDADYERATLAVLQSSPRVCDVAGEDLYGDFATRIARIQAMPAAQRAAALATERRLLSRWGQAREVAAWPDPLPQDAGAQWRKRAATAGERPVPALSPALASAILADKKSFGDLYPQLKCALQQWWLQVSLQQGATPAAALNAFRYGTLINAIDRFADFYDQPPADGKPALAGLPVYPSAAARFMATGVTTMRARLDAAGKPVQATVTARKITVPGIRGVRPVAFENIFDAAAVKYALGGFRYDRPRGAEPFAFKLEWNLSDEPAVNQTKQGSQ</sequence>
<reference evidence="2 3" key="1">
    <citation type="submission" date="2019-10" db="EMBL/GenBank/DDBJ databases">
        <title>Two novel species isolated from a subtropical stream in China.</title>
        <authorList>
            <person name="Lu H."/>
        </authorList>
    </citation>
    <scope>NUCLEOTIDE SEQUENCE [LARGE SCALE GENOMIC DNA]</scope>
    <source>
        <strain evidence="2 3">FT29W</strain>
    </source>
</reference>
<dbReference type="EMBL" id="WHUG01000004">
    <property type="protein sequence ID" value="MQA38939.1"/>
    <property type="molecule type" value="Genomic_DNA"/>
</dbReference>
<evidence type="ECO:0000256" key="1">
    <source>
        <dbReference type="SAM" id="SignalP"/>
    </source>
</evidence>
<organism evidence="2 3">
    <name type="scientific">Rugamonas aquatica</name>
    <dbReference type="NCBI Taxonomy" id="2743357"/>
    <lineage>
        <taxon>Bacteria</taxon>
        <taxon>Pseudomonadati</taxon>
        <taxon>Pseudomonadota</taxon>
        <taxon>Betaproteobacteria</taxon>
        <taxon>Burkholderiales</taxon>
        <taxon>Oxalobacteraceae</taxon>
        <taxon>Telluria group</taxon>
        <taxon>Rugamonas</taxon>
    </lineage>
</organism>
<dbReference type="AlphaFoldDB" id="A0A6A7N1K2"/>
<proteinExistence type="predicted"/>
<name>A0A6A7N1K2_9BURK</name>
<evidence type="ECO:0000313" key="3">
    <source>
        <dbReference type="Proteomes" id="UP000440498"/>
    </source>
</evidence>
<accession>A0A6A7N1K2</accession>
<gene>
    <name evidence="2" type="ORF">GEV02_12305</name>
</gene>
<feature type="signal peptide" evidence="1">
    <location>
        <begin position="1"/>
        <end position="21"/>
    </location>
</feature>
<dbReference type="Proteomes" id="UP000440498">
    <property type="component" value="Unassembled WGS sequence"/>
</dbReference>
<protein>
    <recommendedName>
        <fullName evidence="4">TonB C-terminal domain-containing protein</fullName>
    </recommendedName>
</protein>
<feature type="chain" id="PRO_5025622077" description="TonB C-terminal domain-containing protein" evidence="1">
    <location>
        <begin position="22"/>
        <end position="394"/>
    </location>
</feature>
<keyword evidence="3" id="KW-1185">Reference proteome</keyword>
<evidence type="ECO:0000313" key="2">
    <source>
        <dbReference type="EMBL" id="MQA38939.1"/>
    </source>
</evidence>